<dbReference type="OrthoDB" id="991861at2759"/>
<accession>A0A1U8HNE7</accession>
<dbReference type="InterPro" id="IPR056924">
    <property type="entry name" value="SH3_Tf2-1"/>
</dbReference>
<feature type="domain" description="Tf2-1-like SH3-like" evidence="1">
    <location>
        <begin position="11"/>
        <end position="76"/>
    </location>
</feature>
<gene>
    <name evidence="3" type="primary">LOC107887859</name>
</gene>
<proteinExistence type="predicted"/>
<dbReference type="Proteomes" id="UP000818029">
    <property type="component" value="Chromosome A03"/>
</dbReference>
<dbReference type="PANTHER" id="PTHR46148:SF44">
    <property type="entry name" value="GAG-POL POLYPROTEIN"/>
    <property type="match status" value="1"/>
</dbReference>
<name>A0A1U8HNE7_GOSHI</name>
<dbReference type="PANTHER" id="PTHR46148">
    <property type="entry name" value="CHROMO DOMAIN-CONTAINING PROTEIN"/>
    <property type="match status" value="1"/>
</dbReference>
<organism evidence="2 3">
    <name type="scientific">Gossypium hirsutum</name>
    <name type="common">Upland cotton</name>
    <name type="synonym">Gossypium mexicanum</name>
    <dbReference type="NCBI Taxonomy" id="3635"/>
    <lineage>
        <taxon>Eukaryota</taxon>
        <taxon>Viridiplantae</taxon>
        <taxon>Streptophyta</taxon>
        <taxon>Embryophyta</taxon>
        <taxon>Tracheophyta</taxon>
        <taxon>Spermatophyta</taxon>
        <taxon>Magnoliopsida</taxon>
        <taxon>eudicotyledons</taxon>
        <taxon>Gunneridae</taxon>
        <taxon>Pentapetalae</taxon>
        <taxon>rosids</taxon>
        <taxon>malvids</taxon>
        <taxon>Malvales</taxon>
        <taxon>Malvaceae</taxon>
        <taxon>Malvoideae</taxon>
        <taxon>Gossypium</taxon>
    </lineage>
</organism>
<evidence type="ECO:0000259" key="1">
    <source>
        <dbReference type="Pfam" id="PF24626"/>
    </source>
</evidence>
<protein>
    <recommendedName>
        <fullName evidence="1">Tf2-1-like SH3-like domain-containing protein</fullName>
    </recommendedName>
</protein>
<evidence type="ECO:0000313" key="2">
    <source>
        <dbReference type="Proteomes" id="UP000818029"/>
    </source>
</evidence>
<sequence length="130" mass="15704">MKLRDIKYSVGDKVFLKVSQLKKVLRFGRKGKLSLRFIRTYEIIERIGPMAYQLALLAELRKIHDVFYMLMLRRYRLDLSHIILVEEIEIQPDLSFKEEPLEILAREVKKLRNKRVPLRKFYGIVTVWKR</sequence>
<dbReference type="RefSeq" id="XP_016667570.1">
    <property type="nucleotide sequence ID" value="XM_016812081.1"/>
</dbReference>
<evidence type="ECO:0000313" key="3">
    <source>
        <dbReference type="RefSeq" id="XP_016667570.1"/>
    </source>
</evidence>
<dbReference type="PaxDb" id="3635-A0A1U8HNE7"/>
<dbReference type="GeneID" id="107887859"/>
<dbReference type="KEGG" id="ghi:107887859"/>
<dbReference type="Pfam" id="PF24626">
    <property type="entry name" value="SH3_Tf2-1"/>
    <property type="match status" value="1"/>
</dbReference>
<keyword evidence="2" id="KW-1185">Reference proteome</keyword>
<dbReference type="AlphaFoldDB" id="A0A1U8HNE7"/>
<reference evidence="3" key="2">
    <citation type="submission" date="2025-08" db="UniProtKB">
        <authorList>
            <consortium name="RefSeq"/>
        </authorList>
    </citation>
    <scope>IDENTIFICATION</scope>
</reference>
<reference evidence="2" key="1">
    <citation type="journal article" date="2020" name="Nat. Genet.">
        <title>Genomic diversifications of five Gossypium allopolyploid species and their impact on cotton improvement.</title>
        <authorList>
            <person name="Chen Z.J."/>
            <person name="Sreedasyam A."/>
            <person name="Ando A."/>
            <person name="Song Q."/>
            <person name="De Santiago L.M."/>
            <person name="Hulse-Kemp A.M."/>
            <person name="Ding M."/>
            <person name="Ye W."/>
            <person name="Kirkbride R.C."/>
            <person name="Jenkins J."/>
            <person name="Plott C."/>
            <person name="Lovell J."/>
            <person name="Lin Y.M."/>
            <person name="Vaughn R."/>
            <person name="Liu B."/>
            <person name="Simpson S."/>
            <person name="Scheffler B.E."/>
            <person name="Wen L."/>
            <person name="Saski C.A."/>
            <person name="Grover C.E."/>
            <person name="Hu G."/>
            <person name="Conover J.L."/>
            <person name="Carlson J.W."/>
            <person name="Shu S."/>
            <person name="Boston L.B."/>
            <person name="Williams M."/>
            <person name="Peterson D.G."/>
            <person name="McGee K."/>
            <person name="Jones D.C."/>
            <person name="Wendel J.F."/>
            <person name="Stelly D.M."/>
            <person name="Grimwood J."/>
            <person name="Schmutz J."/>
        </authorList>
    </citation>
    <scope>NUCLEOTIDE SEQUENCE [LARGE SCALE GENOMIC DNA]</scope>
    <source>
        <strain evidence="2">cv. TM-1</strain>
    </source>
</reference>